<keyword evidence="7" id="KW-0539">Nucleus</keyword>
<dbReference type="EMBL" id="CAXDID020000003">
    <property type="protein sequence ID" value="CAL5972588.1"/>
    <property type="molecule type" value="Genomic_DNA"/>
</dbReference>
<feature type="domain" description="Sm" evidence="9">
    <location>
        <begin position="2"/>
        <end position="76"/>
    </location>
</feature>
<evidence type="ECO:0000256" key="2">
    <source>
        <dbReference type="ARBA" id="ARBA00006850"/>
    </source>
</evidence>
<evidence type="ECO:0000256" key="1">
    <source>
        <dbReference type="ARBA" id="ARBA00004123"/>
    </source>
</evidence>
<reference evidence="12 15" key="2">
    <citation type="submission" date="2024-07" db="EMBL/GenBank/DDBJ databases">
        <authorList>
            <person name="Akdeniz Z."/>
        </authorList>
    </citation>
    <scope>NUCLEOTIDE SEQUENCE [LARGE SCALE GENOMIC DNA]</scope>
</reference>
<dbReference type="PROSITE" id="PS52002">
    <property type="entry name" value="SM"/>
    <property type="match status" value="1"/>
</dbReference>
<dbReference type="EMBL" id="CAXDID020000001">
    <property type="protein sequence ID" value="CAL5970549.1"/>
    <property type="molecule type" value="Genomic_DNA"/>
</dbReference>
<evidence type="ECO:0000313" key="11">
    <source>
        <dbReference type="EMBL" id="CAI9977440.1"/>
    </source>
</evidence>
<evidence type="ECO:0000256" key="5">
    <source>
        <dbReference type="ARBA" id="ARBA00022884"/>
    </source>
</evidence>
<comment type="caution">
    <text evidence="10">The sequence shown here is derived from an EMBL/GenBank/DDBJ whole genome shotgun (WGS) entry which is preliminary data.</text>
</comment>
<evidence type="ECO:0000256" key="3">
    <source>
        <dbReference type="ARBA" id="ARBA00022664"/>
    </source>
</evidence>
<dbReference type="EMBL" id="CATOUU010001178">
    <property type="protein sequence ID" value="CAI9977440.1"/>
    <property type="molecule type" value="Genomic_DNA"/>
</dbReference>
<keyword evidence="8" id="KW-0687">Ribonucleoprotein</keyword>
<dbReference type="InterPro" id="IPR047575">
    <property type="entry name" value="Sm"/>
</dbReference>
<dbReference type="EMBL" id="CATOUU010000380">
    <property type="protein sequence ID" value="CAI9927422.1"/>
    <property type="molecule type" value="Genomic_DNA"/>
</dbReference>
<evidence type="ECO:0000313" key="15">
    <source>
        <dbReference type="Proteomes" id="UP001642409"/>
    </source>
</evidence>
<dbReference type="InterPro" id="IPR010920">
    <property type="entry name" value="LSM_dom_sf"/>
</dbReference>
<evidence type="ECO:0000259" key="9">
    <source>
        <dbReference type="PROSITE" id="PS52002"/>
    </source>
</evidence>
<dbReference type="GO" id="GO:0071013">
    <property type="term" value="C:catalytic step 2 spliceosome"/>
    <property type="evidence" value="ECO:0007669"/>
    <property type="project" value="TreeGrafter"/>
</dbReference>
<dbReference type="GO" id="GO:0000398">
    <property type="term" value="P:mRNA splicing, via spliceosome"/>
    <property type="evidence" value="ECO:0007669"/>
    <property type="project" value="TreeGrafter"/>
</dbReference>
<evidence type="ECO:0000256" key="7">
    <source>
        <dbReference type="ARBA" id="ARBA00023242"/>
    </source>
</evidence>
<sequence length="91" mass="10734">MLFETFFPKLIEQQVTIELKDGTYFKGTLKHVDMHYNAILDDLVFSDDQNYGQLKQIKTIFIRGTQIKFIGTDDLDQKVWDQITLTTQQMK</sequence>
<dbReference type="InterPro" id="IPR001163">
    <property type="entry name" value="Sm_dom_euk/arc"/>
</dbReference>
<evidence type="ECO:0000313" key="12">
    <source>
        <dbReference type="EMBL" id="CAL5970549.1"/>
    </source>
</evidence>
<evidence type="ECO:0000256" key="6">
    <source>
        <dbReference type="ARBA" id="ARBA00023187"/>
    </source>
</evidence>
<evidence type="ECO:0000313" key="13">
    <source>
        <dbReference type="EMBL" id="CAL5972588.1"/>
    </source>
</evidence>
<name>A0AA86NYM9_9EUKA</name>
<dbReference type="EMBL" id="CAXDID020000309">
    <property type="protein sequence ID" value="CAL6074538.1"/>
    <property type="molecule type" value="Genomic_DNA"/>
</dbReference>
<dbReference type="SUPFAM" id="SSF50182">
    <property type="entry name" value="Sm-like ribonucleoproteins"/>
    <property type="match status" value="1"/>
</dbReference>
<dbReference type="GO" id="GO:0005688">
    <property type="term" value="C:U6 snRNP"/>
    <property type="evidence" value="ECO:0007669"/>
    <property type="project" value="TreeGrafter"/>
</dbReference>
<keyword evidence="6" id="KW-0508">mRNA splicing</keyword>
<dbReference type="Proteomes" id="UP001642409">
    <property type="component" value="Unassembled WGS sequence"/>
</dbReference>
<dbReference type="Pfam" id="PF01423">
    <property type="entry name" value="LSM"/>
    <property type="match status" value="1"/>
</dbReference>
<keyword evidence="4" id="KW-0747">Spliceosome</keyword>
<comment type="similarity">
    <text evidence="2">Belongs to the snRNP Sm proteins family.</text>
</comment>
<dbReference type="InterPro" id="IPR016654">
    <property type="entry name" value="U6_snRNA_Lsm2"/>
</dbReference>
<dbReference type="AlphaFoldDB" id="A0AA86NYM9"/>
<evidence type="ECO:0000256" key="4">
    <source>
        <dbReference type="ARBA" id="ARBA00022728"/>
    </source>
</evidence>
<evidence type="ECO:0000256" key="8">
    <source>
        <dbReference type="ARBA" id="ARBA00023274"/>
    </source>
</evidence>
<dbReference type="GO" id="GO:0003723">
    <property type="term" value="F:RNA binding"/>
    <property type="evidence" value="ECO:0007669"/>
    <property type="project" value="UniProtKB-KW"/>
</dbReference>
<evidence type="ECO:0000313" key="14">
    <source>
        <dbReference type="EMBL" id="CAL6074538.1"/>
    </source>
</evidence>
<evidence type="ECO:0000313" key="10">
    <source>
        <dbReference type="EMBL" id="CAI9927422.1"/>
    </source>
</evidence>
<keyword evidence="15" id="KW-1185">Reference proteome</keyword>
<comment type="subcellular location">
    <subcellularLocation>
        <location evidence="1">Nucleus</location>
    </subcellularLocation>
</comment>
<dbReference type="GO" id="GO:0046540">
    <property type="term" value="C:U4/U6 x U5 tri-snRNP complex"/>
    <property type="evidence" value="ECO:0007669"/>
    <property type="project" value="TreeGrafter"/>
</dbReference>
<protein>
    <submittedName>
        <fullName evidence="10">LSM domain-containing protein</fullName>
    </submittedName>
    <submittedName>
        <fullName evidence="12">LSM_domain-containing protein</fullName>
    </submittedName>
</protein>
<organism evidence="10">
    <name type="scientific">Hexamita inflata</name>
    <dbReference type="NCBI Taxonomy" id="28002"/>
    <lineage>
        <taxon>Eukaryota</taxon>
        <taxon>Metamonada</taxon>
        <taxon>Diplomonadida</taxon>
        <taxon>Hexamitidae</taxon>
        <taxon>Hexamitinae</taxon>
        <taxon>Hexamita</taxon>
    </lineage>
</organism>
<dbReference type="GO" id="GO:0000932">
    <property type="term" value="C:P-body"/>
    <property type="evidence" value="ECO:0007669"/>
    <property type="project" value="TreeGrafter"/>
</dbReference>
<gene>
    <name evidence="10" type="ORF">HINF_LOCUS15067</name>
    <name evidence="13" type="ORF">HINF_LOCUS1980</name>
    <name evidence="12" type="ORF">HINF_LOCUS489</name>
    <name evidence="14" type="ORF">HINF_LOCUS56768</name>
    <name evidence="11" type="ORF">HINF_LOCUS65085</name>
</gene>
<dbReference type="GO" id="GO:1990726">
    <property type="term" value="C:Lsm1-7-Pat1 complex"/>
    <property type="evidence" value="ECO:0007669"/>
    <property type="project" value="TreeGrafter"/>
</dbReference>
<keyword evidence="5" id="KW-0694">RNA-binding</keyword>
<dbReference type="GO" id="GO:0071011">
    <property type="term" value="C:precatalytic spliceosome"/>
    <property type="evidence" value="ECO:0007669"/>
    <property type="project" value="TreeGrafter"/>
</dbReference>
<reference evidence="10" key="1">
    <citation type="submission" date="2023-06" db="EMBL/GenBank/DDBJ databases">
        <authorList>
            <person name="Kurt Z."/>
        </authorList>
    </citation>
    <scope>NUCLEOTIDE SEQUENCE</scope>
</reference>
<dbReference type="Gene3D" id="2.30.30.100">
    <property type="match status" value="1"/>
</dbReference>
<accession>A0AA86NYM9</accession>
<proteinExistence type="inferred from homology"/>
<dbReference type="PANTHER" id="PTHR13829">
    <property type="entry name" value="SNRNP CORE PROTEIN FAMILY MEMBER"/>
    <property type="match status" value="1"/>
</dbReference>
<dbReference type="PANTHER" id="PTHR13829:SF2">
    <property type="entry name" value="U6 SNRNA-ASSOCIATED SM-LIKE PROTEIN LSM2"/>
    <property type="match status" value="1"/>
</dbReference>
<dbReference type="SMART" id="SM00651">
    <property type="entry name" value="Sm"/>
    <property type="match status" value="1"/>
</dbReference>
<keyword evidence="3" id="KW-0507">mRNA processing</keyword>